<dbReference type="Proteomes" id="UP001239426">
    <property type="component" value="Chromosome"/>
</dbReference>
<evidence type="ECO:0000256" key="10">
    <source>
        <dbReference type="ARBA" id="ARBA00023136"/>
    </source>
</evidence>
<dbReference type="InterPro" id="IPR045863">
    <property type="entry name" value="CorA_TM1_TM2"/>
</dbReference>
<protein>
    <submittedName>
        <fullName evidence="12">Zinc transporter ZntB</fullName>
    </submittedName>
</protein>
<proteinExistence type="inferred from homology"/>
<dbReference type="SUPFAM" id="SSF144083">
    <property type="entry name" value="Magnesium transport protein CorA, transmembrane region"/>
    <property type="match status" value="1"/>
</dbReference>
<evidence type="ECO:0000256" key="5">
    <source>
        <dbReference type="ARBA" id="ARBA00022519"/>
    </source>
</evidence>
<dbReference type="GO" id="GO:0015087">
    <property type="term" value="F:cobalt ion transmembrane transporter activity"/>
    <property type="evidence" value="ECO:0007669"/>
    <property type="project" value="TreeGrafter"/>
</dbReference>
<comment type="similarity">
    <text evidence="2">Belongs to the CorA metal ion transporter (MIT) (TC 1.A.35) family.</text>
</comment>
<feature type="transmembrane region" description="Helical" evidence="11">
    <location>
        <begin position="270"/>
        <end position="292"/>
    </location>
</feature>
<comment type="subcellular location">
    <subcellularLocation>
        <location evidence="1">Cell membrane</location>
        <topology evidence="1">Multi-pass membrane protein</topology>
    </subcellularLocation>
</comment>
<dbReference type="NCBIfam" id="NF007092">
    <property type="entry name" value="PRK09546.1"/>
    <property type="match status" value="1"/>
</dbReference>
<dbReference type="InterPro" id="IPR045861">
    <property type="entry name" value="CorA_cytoplasmic_dom"/>
</dbReference>
<keyword evidence="9" id="KW-0406">Ion transport</keyword>
<evidence type="ECO:0000256" key="4">
    <source>
        <dbReference type="ARBA" id="ARBA00022475"/>
    </source>
</evidence>
<evidence type="ECO:0000313" key="12">
    <source>
        <dbReference type="EMBL" id="WHF35926.1"/>
    </source>
</evidence>
<keyword evidence="5" id="KW-0997">Cell inner membrane</keyword>
<evidence type="ECO:0000256" key="11">
    <source>
        <dbReference type="SAM" id="Phobius"/>
    </source>
</evidence>
<dbReference type="KEGG" id="aeo:O23A_p4209"/>
<dbReference type="Pfam" id="PF01544">
    <property type="entry name" value="CorA"/>
    <property type="match status" value="1"/>
</dbReference>
<dbReference type="PANTHER" id="PTHR46494:SF3">
    <property type="entry name" value="ZINC TRANSPORT PROTEIN ZNTB"/>
    <property type="match status" value="1"/>
</dbReference>
<keyword evidence="10 11" id="KW-0472">Membrane</keyword>
<keyword evidence="4" id="KW-1003">Cell membrane</keyword>
<organism evidence="12 13">
    <name type="scientific">Aeromonas salmonicida</name>
    <dbReference type="NCBI Taxonomy" id="645"/>
    <lineage>
        <taxon>Bacteria</taxon>
        <taxon>Pseudomonadati</taxon>
        <taxon>Pseudomonadota</taxon>
        <taxon>Gammaproteobacteria</taxon>
        <taxon>Aeromonadales</taxon>
        <taxon>Aeromonadaceae</taxon>
        <taxon>Aeromonas</taxon>
    </lineage>
</organism>
<dbReference type="GeneID" id="79881502"/>
<evidence type="ECO:0000256" key="6">
    <source>
        <dbReference type="ARBA" id="ARBA00022692"/>
    </source>
</evidence>
<evidence type="ECO:0000256" key="2">
    <source>
        <dbReference type="ARBA" id="ARBA00009765"/>
    </source>
</evidence>
<keyword evidence="6 11" id="KW-0812">Transmembrane</keyword>
<reference evidence="12" key="1">
    <citation type="submission" date="2023-05" db="EMBL/GenBank/DDBJ databases">
        <title>Aeromonas salmonicida 57, complete genome.</title>
        <authorList>
            <person name="Shao L."/>
        </authorList>
    </citation>
    <scope>NUCLEOTIDE SEQUENCE</scope>
    <source>
        <strain evidence="12">57</strain>
    </source>
</reference>
<dbReference type="CDD" id="cd12833">
    <property type="entry name" value="ZntB-like_1"/>
    <property type="match status" value="1"/>
</dbReference>
<dbReference type="Gene3D" id="3.30.460.20">
    <property type="entry name" value="CorA soluble domain-like"/>
    <property type="match status" value="1"/>
</dbReference>
<dbReference type="EMBL" id="CP124841">
    <property type="protein sequence ID" value="WHF35926.1"/>
    <property type="molecule type" value="Genomic_DNA"/>
</dbReference>
<dbReference type="RefSeq" id="WP_005315978.1">
    <property type="nucleotide sequence ID" value="NZ_CAACYG010000003.1"/>
</dbReference>
<feature type="transmembrane region" description="Helical" evidence="11">
    <location>
        <begin position="304"/>
        <end position="324"/>
    </location>
</feature>
<dbReference type="GO" id="GO:0050897">
    <property type="term" value="F:cobalt ion binding"/>
    <property type="evidence" value="ECO:0007669"/>
    <property type="project" value="TreeGrafter"/>
</dbReference>
<evidence type="ECO:0000256" key="9">
    <source>
        <dbReference type="ARBA" id="ARBA00023065"/>
    </source>
</evidence>
<evidence type="ECO:0000256" key="3">
    <source>
        <dbReference type="ARBA" id="ARBA00022448"/>
    </source>
</evidence>
<dbReference type="GO" id="GO:0000287">
    <property type="term" value="F:magnesium ion binding"/>
    <property type="evidence" value="ECO:0007669"/>
    <property type="project" value="TreeGrafter"/>
</dbReference>
<keyword evidence="8 11" id="KW-1133">Transmembrane helix</keyword>
<dbReference type="Gene3D" id="1.20.58.340">
    <property type="entry name" value="Magnesium transport protein CorA, transmembrane region"/>
    <property type="match status" value="2"/>
</dbReference>
<dbReference type="AlphaFoldDB" id="A0AAP3XLF0"/>
<evidence type="ECO:0000256" key="8">
    <source>
        <dbReference type="ARBA" id="ARBA00022989"/>
    </source>
</evidence>
<keyword evidence="7" id="KW-0862">Zinc</keyword>
<evidence type="ECO:0000256" key="1">
    <source>
        <dbReference type="ARBA" id="ARBA00004651"/>
    </source>
</evidence>
<accession>A0AAP3XLF0</accession>
<name>A0AAP3XLF0_AERSA</name>
<evidence type="ECO:0000256" key="7">
    <source>
        <dbReference type="ARBA" id="ARBA00022833"/>
    </source>
</evidence>
<dbReference type="PANTHER" id="PTHR46494">
    <property type="entry name" value="CORA FAMILY METAL ION TRANSPORTER (EUROFUNG)"/>
    <property type="match status" value="1"/>
</dbReference>
<dbReference type="InterPro" id="IPR002523">
    <property type="entry name" value="MgTranspt_CorA/ZnTranspt_ZntB"/>
</dbReference>
<dbReference type="GO" id="GO:0015095">
    <property type="term" value="F:magnesium ion transmembrane transporter activity"/>
    <property type="evidence" value="ECO:0007669"/>
    <property type="project" value="TreeGrafter"/>
</dbReference>
<gene>
    <name evidence="12" type="primary">zntB</name>
    <name evidence="12" type="ORF">QLQ87_17485</name>
</gene>
<dbReference type="SUPFAM" id="SSF143865">
    <property type="entry name" value="CorA soluble domain-like"/>
    <property type="match status" value="1"/>
</dbReference>
<sequence length="330" mass="37150">MRLNEKDEQMDRVPSDVIYALTLDGKGGMQPLAAGSEIPGKSPGWLHLDYGNPEAARWLLQTPLLNDAAKESLLGQSNRPKLVRMGETVLLILRGINHNKDHRPEEMVALRIFITPDLIISSRRRPLLSEQDVFNQLTQGGGADTPADWLVEVCDALTDRAGEFVEELHDQILELEEHVLARDLPANGRLARIRKQLIMIRRYLSPQRDLVARLANEKISWLDEDDRRRLLDIADRLRRWLDDLDAGVARTGVLADEINNLMAEATNRRAYQMSVMALLFLPASFLTGLFGINLGGIPGAESPTAFWVFCGSLVALATGLAVWLKHRRWW</sequence>
<evidence type="ECO:0000313" key="13">
    <source>
        <dbReference type="Proteomes" id="UP001239426"/>
    </source>
</evidence>
<keyword evidence="3" id="KW-0813">Transport</keyword>
<dbReference type="GO" id="GO:0005886">
    <property type="term" value="C:plasma membrane"/>
    <property type="evidence" value="ECO:0007669"/>
    <property type="project" value="UniProtKB-SubCell"/>
</dbReference>